<protein>
    <submittedName>
        <fullName evidence="7">Type IV secretion system protein</fullName>
    </submittedName>
</protein>
<geneLocation type="plasmid" evidence="8">
    <name>pbm152</name>
</geneLocation>
<gene>
    <name evidence="7" type="ORF">CUV01_19210</name>
</gene>
<sequence length="223" mass="25031">MTDQVSEQRTILESELFLEGKRRERRGFIALAFGLAIATGSVAALLAVLPLKEMEAFVVMVDKDTGMASRIVEVQPASMNEAEAVRQGLIFNYVMDRETYDENDNENRLLKVFRMSSLLEQDKLRSLWNPGNPYYPPTLYGASGKVAIKVLSISEVGENTATVRFTKTFSQTGEDDRVGKFYATVTYAFQPSTESAVELVWENPLGFVVTDYRITAESLEEQE</sequence>
<dbReference type="PIRSF" id="PIRSF003299">
    <property type="entry name" value="VirB8_PtlE"/>
    <property type="match status" value="1"/>
</dbReference>
<dbReference type="InterPro" id="IPR007430">
    <property type="entry name" value="VirB8"/>
</dbReference>
<dbReference type="OrthoDB" id="7366154at2"/>
<dbReference type="KEGG" id="paro:CUV01_19210"/>
<name>A0A2K9EL10_9RHOB</name>
<feature type="domain" description="Bacterial virulence protein VirB8" evidence="6">
    <location>
        <begin position="21"/>
        <end position="217"/>
    </location>
</feature>
<dbReference type="InterPro" id="IPR026264">
    <property type="entry name" value="VirB8/PtlE"/>
</dbReference>
<evidence type="ECO:0000256" key="2">
    <source>
        <dbReference type="ARBA" id="ARBA00022692"/>
    </source>
</evidence>
<dbReference type="CDD" id="cd16424">
    <property type="entry name" value="VirB8"/>
    <property type="match status" value="1"/>
</dbReference>
<evidence type="ECO:0000256" key="3">
    <source>
        <dbReference type="ARBA" id="ARBA00022989"/>
    </source>
</evidence>
<dbReference type="Pfam" id="PF04335">
    <property type="entry name" value="VirB8"/>
    <property type="match status" value="1"/>
</dbReference>
<evidence type="ECO:0000313" key="7">
    <source>
        <dbReference type="EMBL" id="AUH35713.1"/>
    </source>
</evidence>
<dbReference type="Gene3D" id="3.10.450.230">
    <property type="entry name" value="VirB8 protein"/>
    <property type="match status" value="1"/>
</dbReference>
<evidence type="ECO:0000313" key="8">
    <source>
        <dbReference type="Proteomes" id="UP000233742"/>
    </source>
</evidence>
<comment type="subcellular location">
    <subcellularLocation>
        <location evidence="1">Membrane</location>
        <topology evidence="1">Single-pass membrane protein</topology>
    </subcellularLocation>
</comment>
<keyword evidence="7" id="KW-0614">Plasmid</keyword>
<evidence type="ECO:0000256" key="1">
    <source>
        <dbReference type="ARBA" id="ARBA00004167"/>
    </source>
</evidence>
<dbReference type="GO" id="GO:0016020">
    <property type="term" value="C:membrane"/>
    <property type="evidence" value="ECO:0007669"/>
    <property type="project" value="UniProtKB-SubCell"/>
</dbReference>
<evidence type="ECO:0000256" key="4">
    <source>
        <dbReference type="ARBA" id="ARBA00023136"/>
    </source>
</evidence>
<keyword evidence="4 5" id="KW-0472">Membrane</keyword>
<dbReference type="EMBL" id="CP025410">
    <property type="protein sequence ID" value="AUH35713.1"/>
    <property type="molecule type" value="Genomic_DNA"/>
</dbReference>
<keyword evidence="2 5" id="KW-0812">Transmembrane</keyword>
<dbReference type="GO" id="GO:0030255">
    <property type="term" value="P:protein secretion by the type IV secretion system"/>
    <property type="evidence" value="ECO:0007669"/>
    <property type="project" value="InterPro"/>
</dbReference>
<dbReference type="AlphaFoldDB" id="A0A2K9EL10"/>
<reference evidence="7 8" key="1">
    <citation type="submission" date="2017-12" db="EMBL/GenBank/DDBJ databases">
        <authorList>
            <person name="Hurst M.R.H."/>
        </authorList>
    </citation>
    <scope>NUCLEOTIDE SEQUENCE [LARGE SCALE GENOMIC DNA]</scope>
    <source>
        <strain evidence="7 8">BM15</strain>
        <plasmid evidence="8">Plasmid pbm152</plasmid>
    </source>
</reference>
<evidence type="ECO:0000256" key="5">
    <source>
        <dbReference type="SAM" id="Phobius"/>
    </source>
</evidence>
<dbReference type="RefSeq" id="WP_101462363.1">
    <property type="nucleotide sequence ID" value="NZ_CP025410.1"/>
</dbReference>
<keyword evidence="8" id="KW-1185">Reference proteome</keyword>
<proteinExistence type="predicted"/>
<dbReference type="Proteomes" id="UP000233742">
    <property type="component" value="Plasmid pBM152"/>
</dbReference>
<organism evidence="7 8">
    <name type="scientific">Paracoccus tegillarcae</name>
    <dbReference type="NCBI Taxonomy" id="1529068"/>
    <lineage>
        <taxon>Bacteria</taxon>
        <taxon>Pseudomonadati</taxon>
        <taxon>Pseudomonadota</taxon>
        <taxon>Alphaproteobacteria</taxon>
        <taxon>Rhodobacterales</taxon>
        <taxon>Paracoccaceae</taxon>
        <taxon>Paracoccus</taxon>
    </lineage>
</organism>
<feature type="transmembrane region" description="Helical" evidence="5">
    <location>
        <begin position="28"/>
        <end position="51"/>
    </location>
</feature>
<accession>A0A2K9EL10</accession>
<keyword evidence="3 5" id="KW-1133">Transmembrane helix</keyword>
<dbReference type="SUPFAM" id="SSF54427">
    <property type="entry name" value="NTF2-like"/>
    <property type="match status" value="1"/>
</dbReference>
<evidence type="ECO:0000259" key="6">
    <source>
        <dbReference type="Pfam" id="PF04335"/>
    </source>
</evidence>
<dbReference type="InterPro" id="IPR032710">
    <property type="entry name" value="NTF2-like_dom_sf"/>
</dbReference>